<keyword evidence="4" id="KW-1185">Reference proteome</keyword>
<dbReference type="RefSeq" id="WP_091555909.1">
    <property type="nucleotide sequence ID" value="NZ_FNPH01000004.1"/>
</dbReference>
<dbReference type="PANTHER" id="PTHR48081">
    <property type="entry name" value="AB HYDROLASE SUPERFAMILY PROTEIN C4A8.06C"/>
    <property type="match status" value="1"/>
</dbReference>
<dbReference type="PANTHER" id="PTHR48081:SF33">
    <property type="entry name" value="KYNURENINE FORMAMIDASE"/>
    <property type="match status" value="1"/>
</dbReference>
<evidence type="ECO:0000313" key="4">
    <source>
        <dbReference type="Proteomes" id="UP000242415"/>
    </source>
</evidence>
<dbReference type="Pfam" id="PF20434">
    <property type="entry name" value="BD-FAE"/>
    <property type="match status" value="1"/>
</dbReference>
<dbReference type="Gene3D" id="3.40.50.1820">
    <property type="entry name" value="alpha/beta hydrolase"/>
    <property type="match status" value="1"/>
</dbReference>
<accession>A0A1H3NJ99</accession>
<evidence type="ECO:0000256" key="1">
    <source>
        <dbReference type="ARBA" id="ARBA00022801"/>
    </source>
</evidence>
<evidence type="ECO:0000313" key="3">
    <source>
        <dbReference type="EMBL" id="SDY89007.1"/>
    </source>
</evidence>
<dbReference type="Proteomes" id="UP000242415">
    <property type="component" value="Unassembled WGS sequence"/>
</dbReference>
<dbReference type="InterPro" id="IPR049492">
    <property type="entry name" value="BD-FAE-like_dom"/>
</dbReference>
<protein>
    <submittedName>
        <fullName evidence="3">Acetyl esterase/lipase</fullName>
    </submittedName>
</protein>
<dbReference type="AlphaFoldDB" id="A0A1H3NJ99"/>
<dbReference type="OrthoDB" id="255603at2"/>
<dbReference type="GO" id="GO:0016787">
    <property type="term" value="F:hydrolase activity"/>
    <property type="evidence" value="ECO:0007669"/>
    <property type="project" value="UniProtKB-KW"/>
</dbReference>
<proteinExistence type="predicted"/>
<gene>
    <name evidence="3" type="ORF">SAMN05444365_10423</name>
</gene>
<feature type="domain" description="BD-FAE-like" evidence="2">
    <location>
        <begin position="32"/>
        <end position="233"/>
    </location>
</feature>
<keyword evidence="1" id="KW-0378">Hydrolase</keyword>
<evidence type="ECO:0000259" key="2">
    <source>
        <dbReference type="Pfam" id="PF20434"/>
    </source>
</evidence>
<name>A0A1H3NJ99_9ACTN</name>
<dbReference type="SUPFAM" id="SSF53474">
    <property type="entry name" value="alpha/beta-Hydrolases"/>
    <property type="match status" value="1"/>
</dbReference>
<dbReference type="InterPro" id="IPR050300">
    <property type="entry name" value="GDXG_lipolytic_enzyme"/>
</dbReference>
<dbReference type="EMBL" id="FNPH01000004">
    <property type="protein sequence ID" value="SDY89007.1"/>
    <property type="molecule type" value="Genomic_DNA"/>
</dbReference>
<reference evidence="4" key="1">
    <citation type="submission" date="2016-10" db="EMBL/GenBank/DDBJ databases">
        <authorList>
            <person name="Varghese N."/>
            <person name="Submissions S."/>
        </authorList>
    </citation>
    <scope>NUCLEOTIDE SEQUENCE [LARGE SCALE GENOMIC DNA]</scope>
    <source>
        <strain evidence="4">DSM 45245</strain>
    </source>
</reference>
<organism evidence="3 4">
    <name type="scientific">Micromonospora pattaloongensis</name>
    <dbReference type="NCBI Taxonomy" id="405436"/>
    <lineage>
        <taxon>Bacteria</taxon>
        <taxon>Bacillati</taxon>
        <taxon>Actinomycetota</taxon>
        <taxon>Actinomycetes</taxon>
        <taxon>Micromonosporales</taxon>
        <taxon>Micromonosporaceae</taxon>
        <taxon>Micromonospora</taxon>
    </lineage>
</organism>
<dbReference type="InterPro" id="IPR029058">
    <property type="entry name" value="AB_hydrolase_fold"/>
</dbReference>
<sequence length="278" mass="29291">MTATDPRAVLTRPAPPPDLTVRYGPLADHVADVRRPRTVTGPAPLVLVVHGGFWRAAYDRQHTGPLCDDLAGRGFAVAAIEYRRVGRDGGGWPDIFDDVALAVDRVPGLVAEALGDRVRADRVVLLGHSAGGHLAVWAAARHRLPATAPWRTPAPSPAVRGVVSLAGVLDLAAASAQRLGDAATDELLGGDPAAVPDRYAAADPAALLPVGVPVTLVHGRDDLQVPWEISERYAEAARRAGDDVSVRLLDGIEHFGVIDPLSPAWPSVLDALRRLAFG</sequence>
<dbReference type="STRING" id="405436.SAMN05444365_10423"/>